<dbReference type="PROSITE" id="PS50113">
    <property type="entry name" value="PAC"/>
    <property type="match status" value="2"/>
</dbReference>
<name>A0A3M2I0V1_9GAMM</name>
<dbReference type="SMART" id="SM00086">
    <property type="entry name" value="PAC"/>
    <property type="match status" value="2"/>
</dbReference>
<evidence type="ECO:0000313" key="10">
    <source>
        <dbReference type="EMBL" id="RMH92782.1"/>
    </source>
</evidence>
<dbReference type="Gene3D" id="1.10.287.950">
    <property type="entry name" value="Methyl-accepting chemotaxis protein"/>
    <property type="match status" value="1"/>
</dbReference>
<dbReference type="PROSITE" id="PS50111">
    <property type="entry name" value="CHEMOTAXIS_TRANSDUC_2"/>
    <property type="match status" value="1"/>
</dbReference>
<dbReference type="Pfam" id="PF00015">
    <property type="entry name" value="MCPsignal"/>
    <property type="match status" value="1"/>
</dbReference>
<dbReference type="RefSeq" id="WP_122164727.1">
    <property type="nucleotide sequence ID" value="NZ_JAMOIB010000001.1"/>
</dbReference>
<organism evidence="10 11">
    <name type="scientific">Stutzerimonas zhaodongensis</name>
    <dbReference type="NCBI Taxonomy" id="1176257"/>
    <lineage>
        <taxon>Bacteria</taxon>
        <taxon>Pseudomonadati</taxon>
        <taxon>Pseudomonadota</taxon>
        <taxon>Gammaproteobacteria</taxon>
        <taxon>Pseudomonadales</taxon>
        <taxon>Pseudomonadaceae</taxon>
        <taxon>Stutzerimonas</taxon>
    </lineage>
</organism>
<protein>
    <submittedName>
        <fullName evidence="10">PAS domain S-box protein</fullName>
    </submittedName>
</protein>
<accession>A0A3M2I0V1</accession>
<dbReference type="SUPFAM" id="SSF55785">
    <property type="entry name" value="PYP-like sensor domain (PAS domain)"/>
    <property type="match status" value="2"/>
</dbReference>
<evidence type="ECO:0000256" key="3">
    <source>
        <dbReference type="ARBA" id="ARBA00022989"/>
    </source>
</evidence>
<dbReference type="InterPro" id="IPR000700">
    <property type="entry name" value="PAS-assoc_C"/>
</dbReference>
<dbReference type="NCBIfam" id="TIGR00229">
    <property type="entry name" value="sensory_box"/>
    <property type="match status" value="2"/>
</dbReference>
<gene>
    <name evidence="10" type="ORF">EA797_06905</name>
</gene>
<dbReference type="GO" id="GO:0016020">
    <property type="term" value="C:membrane"/>
    <property type="evidence" value="ECO:0007669"/>
    <property type="project" value="UniProtKB-SubCell"/>
</dbReference>
<keyword evidence="4" id="KW-0472">Membrane</keyword>
<evidence type="ECO:0000256" key="2">
    <source>
        <dbReference type="ARBA" id="ARBA00022692"/>
    </source>
</evidence>
<sequence length="437" mass="48235">MFNGRLKEQLQQQSAELSPLRQMHDQMTATMLAITLDSEFRMVSLNEKCAQTLGYRVDQLQGRAMLDIVPAYVKNLPCFKSFISAVSHRKPVDDDYRFLHVDGSLKWIHIDWYPITNDRGELAEIRGFGREITKELQLSKENEAFINALFRSTAVIQFSLDGKIVTANEQFLQATGYSLNQIVGKHHSIFCTAADAASPQYQQFWQTLNRGEFVSDRFKRVDSHGRDLWLEATYNPVYDPEGNLCKVVKFASVVTDQVNREEEVREAASIAYDISRHTDTAAVRGAAVVKDTVLTMQRVAAEVESATQGIEALGQQSHLISSIVQTIGGIAAQTNLLALNAAIEAARAGEQGRGFAVVADEVRQLAGRTSAATEEIIAVVQKNQTLVDDAVREMANSREQASEGLALANQAGEVIVEIQDGAKQVVSAVGRFASELK</sequence>
<evidence type="ECO:0000256" key="1">
    <source>
        <dbReference type="ARBA" id="ARBA00004141"/>
    </source>
</evidence>
<dbReference type="Gene3D" id="3.30.450.20">
    <property type="entry name" value="PAS domain"/>
    <property type="match status" value="2"/>
</dbReference>
<keyword evidence="11" id="KW-1185">Reference proteome</keyword>
<comment type="caution">
    <text evidence="10">The sequence shown here is derived from an EMBL/GenBank/DDBJ whole genome shotgun (WGS) entry which is preliminary data.</text>
</comment>
<dbReference type="CDD" id="cd00130">
    <property type="entry name" value="PAS"/>
    <property type="match status" value="2"/>
</dbReference>
<evidence type="ECO:0000256" key="6">
    <source>
        <dbReference type="PROSITE-ProRule" id="PRU00284"/>
    </source>
</evidence>
<dbReference type="Proteomes" id="UP000269774">
    <property type="component" value="Unassembled WGS sequence"/>
</dbReference>
<dbReference type="SMART" id="SM00283">
    <property type="entry name" value="MA"/>
    <property type="match status" value="1"/>
</dbReference>
<comment type="subcellular location">
    <subcellularLocation>
        <location evidence="1">Membrane</location>
        <topology evidence="1">Multi-pass membrane protein</topology>
    </subcellularLocation>
</comment>
<dbReference type="InterPro" id="IPR013655">
    <property type="entry name" value="PAS_fold_3"/>
</dbReference>
<dbReference type="EMBL" id="RFFM01000001">
    <property type="protein sequence ID" value="RMH92782.1"/>
    <property type="molecule type" value="Genomic_DNA"/>
</dbReference>
<keyword evidence="3" id="KW-1133">Transmembrane helix</keyword>
<keyword evidence="2" id="KW-0812">Transmembrane</keyword>
<dbReference type="Pfam" id="PF08447">
    <property type="entry name" value="PAS_3"/>
    <property type="match status" value="2"/>
</dbReference>
<evidence type="ECO:0000256" key="4">
    <source>
        <dbReference type="ARBA" id="ARBA00023136"/>
    </source>
</evidence>
<dbReference type="SUPFAM" id="SSF58104">
    <property type="entry name" value="Methyl-accepting chemotaxis protein (MCP) signaling domain"/>
    <property type="match status" value="1"/>
</dbReference>
<feature type="domain" description="PAC" evidence="9">
    <location>
        <begin position="92"/>
        <end position="144"/>
    </location>
</feature>
<feature type="domain" description="PAS" evidence="8">
    <location>
        <begin position="16"/>
        <end position="66"/>
    </location>
</feature>
<evidence type="ECO:0000256" key="5">
    <source>
        <dbReference type="ARBA" id="ARBA00023224"/>
    </source>
</evidence>
<evidence type="ECO:0000313" key="11">
    <source>
        <dbReference type="Proteomes" id="UP000269774"/>
    </source>
</evidence>
<dbReference type="InterPro" id="IPR000014">
    <property type="entry name" value="PAS"/>
</dbReference>
<feature type="domain" description="PAS" evidence="8">
    <location>
        <begin position="142"/>
        <end position="185"/>
    </location>
</feature>
<dbReference type="GO" id="GO:0007165">
    <property type="term" value="P:signal transduction"/>
    <property type="evidence" value="ECO:0007669"/>
    <property type="project" value="UniProtKB-KW"/>
</dbReference>
<dbReference type="SMART" id="SM00091">
    <property type="entry name" value="PAS"/>
    <property type="match status" value="2"/>
</dbReference>
<dbReference type="InterPro" id="IPR004089">
    <property type="entry name" value="MCPsignal_dom"/>
</dbReference>
<dbReference type="PROSITE" id="PS50112">
    <property type="entry name" value="PAS"/>
    <property type="match status" value="2"/>
</dbReference>
<evidence type="ECO:0000259" key="9">
    <source>
        <dbReference type="PROSITE" id="PS50113"/>
    </source>
</evidence>
<dbReference type="PANTHER" id="PTHR32089:SF119">
    <property type="entry name" value="METHYL-ACCEPTING CHEMOTAXIS PROTEIN CTPL"/>
    <property type="match status" value="1"/>
</dbReference>
<reference evidence="10 11" key="1">
    <citation type="submission" date="2018-10" db="EMBL/GenBank/DDBJ databases">
        <title>Pseudomonas zhaodongensis NEAU-ST5-21(T) genome.</title>
        <authorList>
            <person name="Peng J."/>
            <person name="Liu Z.-P."/>
        </authorList>
    </citation>
    <scope>NUCLEOTIDE SEQUENCE [LARGE SCALE GENOMIC DNA]</scope>
    <source>
        <strain evidence="10 11">NEAU-ST5-21</strain>
    </source>
</reference>
<dbReference type="GO" id="GO:0006935">
    <property type="term" value="P:chemotaxis"/>
    <property type="evidence" value="ECO:0007669"/>
    <property type="project" value="UniProtKB-ARBA"/>
</dbReference>
<proteinExistence type="predicted"/>
<feature type="domain" description="PAC" evidence="9">
    <location>
        <begin position="214"/>
        <end position="266"/>
    </location>
</feature>
<evidence type="ECO:0000259" key="7">
    <source>
        <dbReference type="PROSITE" id="PS50111"/>
    </source>
</evidence>
<feature type="domain" description="Methyl-accepting transducer" evidence="7">
    <location>
        <begin position="262"/>
        <end position="437"/>
    </location>
</feature>
<dbReference type="InterPro" id="IPR035965">
    <property type="entry name" value="PAS-like_dom_sf"/>
</dbReference>
<evidence type="ECO:0000259" key="8">
    <source>
        <dbReference type="PROSITE" id="PS50112"/>
    </source>
</evidence>
<keyword evidence="5 6" id="KW-0807">Transducer</keyword>
<dbReference type="OrthoDB" id="9765776at2"/>
<dbReference type="PANTHER" id="PTHR32089">
    <property type="entry name" value="METHYL-ACCEPTING CHEMOTAXIS PROTEIN MCPB"/>
    <property type="match status" value="1"/>
</dbReference>
<dbReference type="InterPro" id="IPR001610">
    <property type="entry name" value="PAC"/>
</dbReference>
<dbReference type="AlphaFoldDB" id="A0A3M2I0V1"/>